<accession>A0A5E4LP55</accession>
<feature type="transmembrane region" description="Helical" evidence="1">
    <location>
        <begin position="196"/>
        <end position="217"/>
    </location>
</feature>
<gene>
    <name evidence="2" type="ORF">LFW2832_01239</name>
</gene>
<feature type="transmembrane region" description="Helical" evidence="1">
    <location>
        <begin position="223"/>
        <end position="240"/>
    </location>
</feature>
<evidence type="ECO:0000313" key="2">
    <source>
        <dbReference type="EMBL" id="VVC02793.1"/>
    </source>
</evidence>
<dbReference type="PANTHER" id="PTHR35864:SF1">
    <property type="entry name" value="ZINC METALLOPROTEASE YWHC-RELATED"/>
    <property type="match status" value="1"/>
</dbReference>
<dbReference type="PANTHER" id="PTHR35864">
    <property type="entry name" value="ZINC METALLOPROTEASE MJ0611-RELATED"/>
    <property type="match status" value="1"/>
</dbReference>
<proteinExistence type="predicted"/>
<organism evidence="2 3">
    <name type="scientific">Candidatus Bilamarchaeum dharawalense</name>
    <dbReference type="NCBI Taxonomy" id="2885759"/>
    <lineage>
        <taxon>Archaea</taxon>
        <taxon>Candidatus Micrarchaeota</taxon>
        <taxon>Candidatus Micrarchaeia</taxon>
        <taxon>Candidatus Anstonellales</taxon>
        <taxon>Candidatus Bilamarchaeaceae</taxon>
        <taxon>Candidatus Bilamarchaeum</taxon>
    </lineage>
</organism>
<evidence type="ECO:0000256" key="1">
    <source>
        <dbReference type="SAM" id="Phobius"/>
    </source>
</evidence>
<feature type="transmembrane region" description="Helical" evidence="1">
    <location>
        <begin position="159"/>
        <end position="184"/>
    </location>
</feature>
<dbReference type="Proteomes" id="UP000789941">
    <property type="component" value="Unassembled WGS sequence"/>
</dbReference>
<protein>
    <recommendedName>
        <fullName evidence="4">Peptidase family M50</fullName>
    </recommendedName>
</protein>
<feature type="transmembrane region" description="Helical" evidence="1">
    <location>
        <begin position="41"/>
        <end position="59"/>
    </location>
</feature>
<dbReference type="EMBL" id="CABMJJ010000003">
    <property type="protein sequence ID" value="VVC02793.1"/>
    <property type="molecule type" value="Genomic_DNA"/>
</dbReference>
<feature type="transmembrane region" description="Helical" evidence="1">
    <location>
        <begin position="12"/>
        <end position="29"/>
    </location>
</feature>
<feature type="transmembrane region" description="Helical" evidence="1">
    <location>
        <begin position="116"/>
        <end position="139"/>
    </location>
</feature>
<evidence type="ECO:0008006" key="4">
    <source>
        <dbReference type="Google" id="ProtNLM"/>
    </source>
</evidence>
<dbReference type="InterPro" id="IPR052348">
    <property type="entry name" value="Metallopeptidase_M50B"/>
</dbReference>
<sequence length="245" mass="27154">MHTLIGKSEAIQIVISVLAITLAMAIVFAGLDGALAYPKEFVLFLLPILVTMGSGFILHEMAHKLVAIYYGARAQFQMWIQGLVFMLVMSVFGILFAAPGAVYIYAEKITKRENGIISLAGPTLNIFLLLIFIVLQKFAPITQYYSFLAPWGNDFQGFGILYGALSVWQFGAAMNLMLALFNMIPAFPLDGSKVMWWNKWIWGGFVLLLLILGAVLIQPGIVISWGIMLLLLLIISRIFFRGGPK</sequence>
<comment type="caution">
    <text evidence="2">The sequence shown here is derived from an EMBL/GenBank/DDBJ whole genome shotgun (WGS) entry which is preliminary data.</text>
</comment>
<dbReference type="AlphaFoldDB" id="A0A5E4LP55"/>
<feature type="transmembrane region" description="Helical" evidence="1">
    <location>
        <begin position="79"/>
        <end position="104"/>
    </location>
</feature>
<keyword evidence="1" id="KW-0472">Membrane</keyword>
<keyword evidence="1" id="KW-1133">Transmembrane helix</keyword>
<name>A0A5E4LP55_9ARCH</name>
<reference evidence="2 3" key="1">
    <citation type="submission" date="2019-08" db="EMBL/GenBank/DDBJ databases">
        <authorList>
            <person name="Vazquez-Campos X."/>
        </authorList>
    </citation>
    <scope>NUCLEOTIDE SEQUENCE [LARGE SCALE GENOMIC DNA]</scope>
    <source>
        <strain evidence="2">LFW-283_2</strain>
    </source>
</reference>
<keyword evidence="1" id="KW-0812">Transmembrane</keyword>
<evidence type="ECO:0000313" key="3">
    <source>
        <dbReference type="Proteomes" id="UP000789941"/>
    </source>
</evidence>